<feature type="transmembrane region" description="Helical" evidence="5">
    <location>
        <begin position="192"/>
        <end position="212"/>
    </location>
</feature>
<accession>A0A160TTS0</accession>
<keyword evidence="3 5" id="KW-1133">Transmembrane helix</keyword>
<evidence type="ECO:0000256" key="2">
    <source>
        <dbReference type="ARBA" id="ARBA00022692"/>
    </source>
</evidence>
<evidence type="ECO:0000256" key="3">
    <source>
        <dbReference type="ARBA" id="ARBA00022989"/>
    </source>
</evidence>
<feature type="transmembrane region" description="Helical" evidence="5">
    <location>
        <begin position="163"/>
        <end position="180"/>
    </location>
</feature>
<evidence type="ECO:0000256" key="5">
    <source>
        <dbReference type="SAM" id="Phobius"/>
    </source>
</evidence>
<feature type="transmembrane region" description="Helical" evidence="5">
    <location>
        <begin position="224"/>
        <end position="246"/>
    </location>
</feature>
<dbReference type="GO" id="GO:0016020">
    <property type="term" value="C:membrane"/>
    <property type="evidence" value="ECO:0007669"/>
    <property type="project" value="UniProtKB-SubCell"/>
</dbReference>
<evidence type="ECO:0000256" key="1">
    <source>
        <dbReference type="ARBA" id="ARBA00004141"/>
    </source>
</evidence>
<feature type="transmembrane region" description="Helical" evidence="5">
    <location>
        <begin position="45"/>
        <end position="63"/>
    </location>
</feature>
<keyword evidence="4 5" id="KW-0472">Membrane</keyword>
<feature type="transmembrane region" description="Helical" evidence="5">
    <location>
        <begin position="75"/>
        <end position="94"/>
    </location>
</feature>
<feature type="transmembrane region" description="Helical" evidence="5">
    <location>
        <begin position="279"/>
        <end position="298"/>
    </location>
</feature>
<organism evidence="7">
    <name type="scientific">hydrothermal vent metagenome</name>
    <dbReference type="NCBI Taxonomy" id="652676"/>
    <lineage>
        <taxon>unclassified sequences</taxon>
        <taxon>metagenomes</taxon>
        <taxon>ecological metagenomes</taxon>
    </lineage>
</organism>
<dbReference type="EMBL" id="CZRL01000104">
    <property type="protein sequence ID" value="CUS54720.1"/>
    <property type="molecule type" value="Genomic_DNA"/>
</dbReference>
<evidence type="ECO:0000256" key="4">
    <source>
        <dbReference type="ARBA" id="ARBA00023136"/>
    </source>
</evidence>
<dbReference type="PANTHER" id="PTHR32322:SF2">
    <property type="entry name" value="EAMA DOMAIN-CONTAINING PROTEIN"/>
    <property type="match status" value="1"/>
</dbReference>
<feature type="transmembrane region" description="Helical" evidence="5">
    <location>
        <begin position="137"/>
        <end position="157"/>
    </location>
</feature>
<gene>
    <name evidence="7" type="ORF">MGWOODY_XGa939</name>
</gene>
<dbReference type="SUPFAM" id="SSF103481">
    <property type="entry name" value="Multidrug resistance efflux transporter EmrE"/>
    <property type="match status" value="2"/>
</dbReference>
<sequence length="310" mass="33047">MTLLNTKPIPQQLLLVGAPSLFVVLWSTGYISARLGLPYAEAGTFLMMRFALAAIVMVALVVVSRAPLPASFREWAHCAVVGALVHGLYLYGGFASIQEGLTPTTIAVVVGMQPVITAVLIGPILGEAVNIRQWGGFFLGTVGVVLVIVANFASIGFGSGAPAVFLSLLCVLSISVGTLYQKRFCASVDLRSGTMIQLIIAAVMMWGISSWFETGHVEWTGTFVFALMWSVLVLSVGAYTLLWWLVRRNAATNVVSLFFLMPPVTAVFDWLLFDETVSLITLMGIAIAVAGIAIVIRYGPQSSSAASPAQ</sequence>
<evidence type="ECO:0000259" key="6">
    <source>
        <dbReference type="Pfam" id="PF00892"/>
    </source>
</evidence>
<protein>
    <submittedName>
        <fullName evidence="7">Permease of the drug/metabolite transporter (DMT) superfamily</fullName>
    </submittedName>
</protein>
<feature type="transmembrane region" description="Helical" evidence="5">
    <location>
        <begin position="253"/>
        <end position="273"/>
    </location>
</feature>
<feature type="transmembrane region" description="Helical" evidence="5">
    <location>
        <begin position="12"/>
        <end position="33"/>
    </location>
</feature>
<feature type="transmembrane region" description="Helical" evidence="5">
    <location>
        <begin position="106"/>
        <end position="125"/>
    </location>
</feature>
<dbReference type="InterPro" id="IPR050638">
    <property type="entry name" value="AA-Vitamin_Transporters"/>
</dbReference>
<dbReference type="PANTHER" id="PTHR32322">
    <property type="entry name" value="INNER MEMBRANE TRANSPORTER"/>
    <property type="match status" value="1"/>
</dbReference>
<dbReference type="InterPro" id="IPR037185">
    <property type="entry name" value="EmrE-like"/>
</dbReference>
<feature type="domain" description="EamA" evidence="6">
    <location>
        <begin position="163"/>
        <end position="296"/>
    </location>
</feature>
<evidence type="ECO:0000313" key="7">
    <source>
        <dbReference type="EMBL" id="CUS54720.1"/>
    </source>
</evidence>
<proteinExistence type="predicted"/>
<name>A0A160TTS0_9ZZZZ</name>
<dbReference type="InterPro" id="IPR000620">
    <property type="entry name" value="EamA_dom"/>
</dbReference>
<dbReference type="Pfam" id="PF00892">
    <property type="entry name" value="EamA"/>
    <property type="match status" value="2"/>
</dbReference>
<comment type="subcellular location">
    <subcellularLocation>
        <location evidence="1">Membrane</location>
        <topology evidence="1">Multi-pass membrane protein</topology>
    </subcellularLocation>
</comment>
<feature type="domain" description="EamA" evidence="6">
    <location>
        <begin position="21"/>
        <end position="148"/>
    </location>
</feature>
<reference evidence="7" key="1">
    <citation type="submission" date="2015-10" db="EMBL/GenBank/DDBJ databases">
        <authorList>
            <person name="Gilbert D.G."/>
        </authorList>
    </citation>
    <scope>NUCLEOTIDE SEQUENCE</scope>
</reference>
<dbReference type="AlphaFoldDB" id="A0A160TTS0"/>
<keyword evidence="2 5" id="KW-0812">Transmembrane</keyword>